<protein>
    <recommendedName>
        <fullName evidence="1">NAD-dependent epimerase/dehydratase domain-containing protein</fullName>
    </recommendedName>
</protein>
<dbReference type="EMBL" id="NOXU01000032">
    <property type="protein sequence ID" value="OYQ31563.1"/>
    <property type="molecule type" value="Genomic_DNA"/>
</dbReference>
<dbReference type="RefSeq" id="WP_094458245.1">
    <property type="nucleotide sequence ID" value="NZ_NOXU01000032.1"/>
</dbReference>
<keyword evidence="3" id="KW-1185">Reference proteome</keyword>
<evidence type="ECO:0000313" key="2">
    <source>
        <dbReference type="EMBL" id="OYQ31563.1"/>
    </source>
</evidence>
<dbReference type="InterPro" id="IPR001509">
    <property type="entry name" value="Epimerase_deHydtase"/>
</dbReference>
<dbReference type="InterPro" id="IPR036291">
    <property type="entry name" value="NAD(P)-bd_dom_sf"/>
</dbReference>
<sequence length="255" mass="28309">MIYVIGGDGFVGSAYIRLLERLGLPHTKVTRANFDELRGSSCDVLINANGNSKKFMSVRDPVWDFDASVTSVVRSLEFFKPGRYVFLSSGDVYPETDTPCKSLESQTIDLSRISRYGLHKYLAEQAVQGVHRDWLIMRMGGFVGQGLRKNAIYDMMQGDPVWLSPESTLQFINTDSAAALVWSLVQAGVTKEIINLGATGMVRLADVHAHLGSTSTFKPDAPTIRYELSLEKLAQLHGQVLPDSQSEVFQFLDKQ</sequence>
<reference evidence="2 3" key="1">
    <citation type="submission" date="2017-07" db="EMBL/GenBank/DDBJ databases">
        <title>Niveispirillum cyanobacteriorum sp. nov., isolated from cyanobacterial aggregates in a eutrophic lake.</title>
        <authorList>
            <person name="Cai H."/>
        </authorList>
    </citation>
    <scope>NUCLEOTIDE SEQUENCE [LARGE SCALE GENOMIC DNA]</scope>
    <source>
        <strain evidence="3">TH1-14</strain>
    </source>
</reference>
<dbReference type="Gene3D" id="3.40.50.720">
    <property type="entry name" value="NAD(P)-binding Rossmann-like Domain"/>
    <property type="match status" value="1"/>
</dbReference>
<accession>A0A255YQS7</accession>
<dbReference type="AlphaFoldDB" id="A0A255YQS7"/>
<proteinExistence type="predicted"/>
<gene>
    <name evidence="2" type="ORF">CHU95_20695</name>
</gene>
<dbReference type="SUPFAM" id="SSF51735">
    <property type="entry name" value="NAD(P)-binding Rossmann-fold domains"/>
    <property type="match status" value="1"/>
</dbReference>
<feature type="domain" description="NAD-dependent epimerase/dehydratase" evidence="1">
    <location>
        <begin position="2"/>
        <end position="197"/>
    </location>
</feature>
<organism evidence="2 3">
    <name type="scientific">Niveispirillum lacus</name>
    <dbReference type="NCBI Taxonomy" id="1981099"/>
    <lineage>
        <taxon>Bacteria</taxon>
        <taxon>Pseudomonadati</taxon>
        <taxon>Pseudomonadota</taxon>
        <taxon>Alphaproteobacteria</taxon>
        <taxon>Rhodospirillales</taxon>
        <taxon>Azospirillaceae</taxon>
        <taxon>Niveispirillum</taxon>
    </lineage>
</organism>
<evidence type="ECO:0000313" key="3">
    <source>
        <dbReference type="Proteomes" id="UP000216998"/>
    </source>
</evidence>
<name>A0A255YQS7_9PROT</name>
<dbReference type="Pfam" id="PF01370">
    <property type="entry name" value="Epimerase"/>
    <property type="match status" value="1"/>
</dbReference>
<dbReference type="OrthoDB" id="9812470at2"/>
<comment type="caution">
    <text evidence="2">The sequence shown here is derived from an EMBL/GenBank/DDBJ whole genome shotgun (WGS) entry which is preliminary data.</text>
</comment>
<evidence type="ECO:0000259" key="1">
    <source>
        <dbReference type="Pfam" id="PF01370"/>
    </source>
</evidence>
<dbReference type="Proteomes" id="UP000216998">
    <property type="component" value="Unassembled WGS sequence"/>
</dbReference>